<evidence type="ECO:0000256" key="5">
    <source>
        <dbReference type="ARBA" id="ARBA00022729"/>
    </source>
</evidence>
<evidence type="ECO:0000256" key="6">
    <source>
        <dbReference type="ARBA" id="ARBA00023136"/>
    </source>
</evidence>
<comment type="subcellular location">
    <subcellularLocation>
        <location evidence="2">Cell outer membrane</location>
    </subcellularLocation>
    <subcellularLocation>
        <location evidence="1">Cell surface</location>
    </subcellularLocation>
</comment>
<evidence type="ECO:0000256" key="1">
    <source>
        <dbReference type="ARBA" id="ARBA00004241"/>
    </source>
</evidence>
<feature type="chain" id="PRO_5032304801" evidence="8">
    <location>
        <begin position="47"/>
        <end position="580"/>
    </location>
</feature>
<protein>
    <submittedName>
        <fullName evidence="10">YadA-like family protein</fullName>
    </submittedName>
</protein>
<gene>
    <name evidence="10" type="ORF">HV559_01830</name>
</gene>
<keyword evidence="3" id="KW-1134">Transmembrane beta strand</keyword>
<feature type="signal peptide" evidence="8">
    <location>
        <begin position="1"/>
        <end position="46"/>
    </location>
</feature>
<dbReference type="Proteomes" id="UP000509660">
    <property type="component" value="Chromosome"/>
</dbReference>
<keyword evidence="5 8" id="KW-0732">Signal</keyword>
<keyword evidence="4" id="KW-0812">Transmembrane</keyword>
<dbReference type="Gene3D" id="1.20.5.340">
    <property type="match status" value="2"/>
</dbReference>
<name>A0A7D5IUE2_9PAST</name>
<feature type="domain" description="Trimeric autotransporter adhesin YadA-like C-terminal membrane anchor" evidence="9">
    <location>
        <begin position="519"/>
        <end position="579"/>
    </location>
</feature>
<dbReference type="Gene3D" id="3.30.1300.30">
    <property type="entry name" value="GSPII I/J protein-like"/>
    <property type="match status" value="1"/>
</dbReference>
<dbReference type="InterPro" id="IPR045584">
    <property type="entry name" value="Pilin-like"/>
</dbReference>
<evidence type="ECO:0000256" key="8">
    <source>
        <dbReference type="SAM" id="SignalP"/>
    </source>
</evidence>
<dbReference type="SUPFAM" id="SSF54523">
    <property type="entry name" value="Pili subunits"/>
    <property type="match status" value="1"/>
</dbReference>
<evidence type="ECO:0000313" key="11">
    <source>
        <dbReference type="Proteomes" id="UP000509660"/>
    </source>
</evidence>
<dbReference type="RefSeq" id="WP_176809410.1">
    <property type="nucleotide sequence ID" value="NZ_CP055306.1"/>
</dbReference>
<dbReference type="EMBL" id="CP055306">
    <property type="protein sequence ID" value="QLB39718.1"/>
    <property type="molecule type" value="Genomic_DNA"/>
</dbReference>
<dbReference type="AlphaFoldDB" id="A0A7D5IUE2"/>
<accession>A0A7D5IUE2</accession>
<keyword evidence="6" id="KW-0472">Membrane</keyword>
<proteinExistence type="predicted"/>
<keyword evidence="11" id="KW-1185">Reference proteome</keyword>
<evidence type="ECO:0000256" key="7">
    <source>
        <dbReference type="ARBA" id="ARBA00023237"/>
    </source>
</evidence>
<evidence type="ECO:0000256" key="3">
    <source>
        <dbReference type="ARBA" id="ARBA00022452"/>
    </source>
</evidence>
<sequence length="580" mass="61548">MNKIFKVKKNALGQSVACSELATSRSKSRVVATALALAVASGVSMAQDVQFDIDGTQINNLIKASTGQDAQLQGPRKVNINLNDFGKLTLEALAGSAETIFRLKEDVDAVTNTAIANKIDTVHNKADIAENKKNIAENKAYLDSVAEGVLANKVASTRNKADIAANKEYVDVLTKTVISNKIDTVQNKADIDATARYVNGLRDIVNDNAIEVAKIEGLQAQITNNQADTAKNFADTDAKVKANADALKTKVEQRDFNHILENVNTNNAEIAILKANKADVEKTIAETVGYVNSVAEAADKNAMDIAENKAEVAKIGGLQAQITANQADSAKNFTDTNAKIQANKDALETKVEKRDFYHVQDNVNSNNTEIAKLQANKADVEYVDNVAEGVLANKVASATNKADIAENKAYLDSVAEGALANKVASTTNKADIAENKKNIAANKEDINELANTAIANKFDIVHNKAKIHMLETSTLDLTSTKTRVSALENRTSALETRVNKLNKNLSAGIAGTAALSMMPTAGEKGAHYITAGAGHYNGQQAIAIGLTGNSNSGKFNYKVGASATTSGSPVVGAGVGYRWK</sequence>
<evidence type="ECO:0000259" key="9">
    <source>
        <dbReference type="Pfam" id="PF03895"/>
    </source>
</evidence>
<keyword evidence="7" id="KW-0998">Cell outer membrane</keyword>
<dbReference type="GO" id="GO:0009986">
    <property type="term" value="C:cell surface"/>
    <property type="evidence" value="ECO:0007669"/>
    <property type="project" value="UniProtKB-SubCell"/>
</dbReference>
<dbReference type="GO" id="GO:0009279">
    <property type="term" value="C:cell outer membrane"/>
    <property type="evidence" value="ECO:0007669"/>
    <property type="project" value="UniProtKB-SubCell"/>
</dbReference>
<organism evidence="10 11">
    <name type="scientific">Mannheimia pernigra</name>
    <dbReference type="NCBI Taxonomy" id="111844"/>
    <lineage>
        <taxon>Bacteria</taxon>
        <taxon>Pseudomonadati</taxon>
        <taxon>Pseudomonadota</taxon>
        <taxon>Gammaproteobacteria</taxon>
        <taxon>Pasteurellales</taxon>
        <taxon>Pasteurellaceae</taxon>
        <taxon>Mannheimia</taxon>
    </lineage>
</organism>
<reference evidence="10 11" key="1">
    <citation type="submission" date="2020-06" db="EMBL/GenBank/DDBJ databases">
        <title>Mannheimia pernigra sp. nov. isolated from bovine respiratory tract.</title>
        <authorList>
            <person name="Kuhnert P."/>
            <person name="Akarsu-Egger H."/>
        </authorList>
    </citation>
    <scope>NUCLEOTIDE SEQUENCE [LARGE SCALE GENOMIC DNA]</scope>
    <source>
        <strain evidence="10 11">BNO311</strain>
    </source>
</reference>
<dbReference type="InterPro" id="IPR005594">
    <property type="entry name" value="YadA_C"/>
</dbReference>
<evidence type="ECO:0000313" key="10">
    <source>
        <dbReference type="EMBL" id="QLB39718.1"/>
    </source>
</evidence>
<dbReference type="Pfam" id="PF03895">
    <property type="entry name" value="YadA_anchor"/>
    <property type="match status" value="1"/>
</dbReference>
<evidence type="ECO:0000256" key="2">
    <source>
        <dbReference type="ARBA" id="ARBA00004442"/>
    </source>
</evidence>
<evidence type="ECO:0000256" key="4">
    <source>
        <dbReference type="ARBA" id="ARBA00022692"/>
    </source>
</evidence>